<dbReference type="CDD" id="cd00761">
    <property type="entry name" value="Glyco_tranf_GTA_type"/>
    <property type="match status" value="1"/>
</dbReference>
<evidence type="ECO:0000313" key="4">
    <source>
        <dbReference type="EMBL" id="MCF0042003.1"/>
    </source>
</evidence>
<dbReference type="EMBL" id="JAJTTA010000002">
    <property type="protein sequence ID" value="MCF0042003.1"/>
    <property type="molecule type" value="Genomic_DNA"/>
</dbReference>
<dbReference type="RefSeq" id="WP_234614800.1">
    <property type="nucleotide sequence ID" value="NZ_CP098806.1"/>
</dbReference>
<dbReference type="InterPro" id="IPR001173">
    <property type="entry name" value="Glyco_trans_2-like"/>
</dbReference>
<evidence type="ECO:0000259" key="3">
    <source>
        <dbReference type="Pfam" id="PF00535"/>
    </source>
</evidence>
<dbReference type="PANTHER" id="PTHR22916">
    <property type="entry name" value="GLYCOSYLTRANSFERASE"/>
    <property type="match status" value="1"/>
</dbReference>
<dbReference type="GO" id="GO:0016758">
    <property type="term" value="F:hexosyltransferase activity"/>
    <property type="evidence" value="ECO:0007669"/>
    <property type="project" value="UniProtKB-ARBA"/>
</dbReference>
<protein>
    <submittedName>
        <fullName evidence="4">Glycosyltransferase</fullName>
        <ecNumber evidence="4">2.4.-.-</ecNumber>
    </submittedName>
</protein>
<proteinExistence type="predicted"/>
<dbReference type="EC" id="2.4.-.-" evidence="4"/>
<dbReference type="Gene3D" id="3.90.550.10">
    <property type="entry name" value="Spore Coat Polysaccharide Biosynthesis Protein SpsA, Chain A"/>
    <property type="match status" value="1"/>
</dbReference>
<keyword evidence="1 4" id="KW-0328">Glycosyltransferase</keyword>
<dbReference type="SUPFAM" id="SSF53448">
    <property type="entry name" value="Nucleotide-diphospho-sugar transferases"/>
    <property type="match status" value="1"/>
</dbReference>
<reference evidence="4" key="1">
    <citation type="submission" date="2021-12" db="EMBL/GenBank/DDBJ databases">
        <title>Novel species in genus Dyadobacter.</title>
        <authorList>
            <person name="Ma C."/>
        </authorList>
    </citation>
    <scope>NUCLEOTIDE SEQUENCE</scope>
    <source>
        <strain evidence="4">CY399</strain>
    </source>
</reference>
<comment type="caution">
    <text evidence="4">The sequence shown here is derived from an EMBL/GenBank/DDBJ whole genome shotgun (WGS) entry which is preliminary data.</text>
</comment>
<keyword evidence="2 4" id="KW-0808">Transferase</keyword>
<dbReference type="Pfam" id="PF00535">
    <property type="entry name" value="Glycos_transf_2"/>
    <property type="match status" value="1"/>
</dbReference>
<feature type="domain" description="Glycosyltransferase 2-like" evidence="3">
    <location>
        <begin position="5"/>
        <end position="165"/>
    </location>
</feature>
<dbReference type="Proteomes" id="UP001139700">
    <property type="component" value="Unassembled WGS sequence"/>
</dbReference>
<name>A0A9X1TB01_9BACT</name>
<keyword evidence="5" id="KW-1185">Reference proteome</keyword>
<evidence type="ECO:0000256" key="2">
    <source>
        <dbReference type="ARBA" id="ARBA00022679"/>
    </source>
</evidence>
<evidence type="ECO:0000256" key="1">
    <source>
        <dbReference type="ARBA" id="ARBA00022676"/>
    </source>
</evidence>
<dbReference type="AlphaFoldDB" id="A0A9X1TB01"/>
<organism evidence="4 5">
    <name type="scientific">Dyadobacter fanqingshengii</name>
    <dbReference type="NCBI Taxonomy" id="2906443"/>
    <lineage>
        <taxon>Bacteria</taxon>
        <taxon>Pseudomonadati</taxon>
        <taxon>Bacteroidota</taxon>
        <taxon>Cytophagia</taxon>
        <taxon>Cytophagales</taxon>
        <taxon>Spirosomataceae</taxon>
        <taxon>Dyadobacter</taxon>
    </lineage>
</organism>
<evidence type="ECO:0000313" key="5">
    <source>
        <dbReference type="Proteomes" id="UP001139700"/>
    </source>
</evidence>
<sequence length="332" mass="37629">MTLLSIIVPVFNKVNYIDGTIQSILSQSFTNYELILVNDGSTDGSDAKCEEYKNLDKRITVIHQLNGGVSSARNAGIAAANGDYIGFIDADDTIEPDMYELLIQNALRFDADISVCRMKVIFDDKLVTTSEQEEVHTYDNNQALSMCLKGELDRSANNKIYKSSIIKSIHFQGRIYEDILFTCKAFIVSQNTVFQNSVKYNYILRHNSTSLTKFNPAYGETIAVSSTIVDLVSQTRDPKLVLEAKAFDFLTNLSLLNLILLSNKNLYETEYKKVLGTLRSYSALLREPNWISQKHKVAYYLFFLNPGIYKYAMNLYCIFAKSDVLKRATHPQ</sequence>
<dbReference type="InterPro" id="IPR029044">
    <property type="entry name" value="Nucleotide-diphossugar_trans"/>
</dbReference>
<accession>A0A9X1TB01</accession>
<gene>
    <name evidence="4" type="ORF">LXM24_17985</name>
</gene>
<dbReference type="PANTHER" id="PTHR22916:SF51">
    <property type="entry name" value="GLYCOSYLTRANSFERASE EPSH-RELATED"/>
    <property type="match status" value="1"/>
</dbReference>